<feature type="compositionally biased region" description="Low complexity" evidence="1">
    <location>
        <begin position="124"/>
        <end position="142"/>
    </location>
</feature>
<dbReference type="PANTHER" id="PTHR34700:SF4">
    <property type="entry name" value="PHAGE-LIKE ELEMENT PBSX PROTEIN XKDP"/>
    <property type="match status" value="1"/>
</dbReference>
<accession>A0A4Q2RL84</accession>
<feature type="domain" description="LysM" evidence="3">
    <location>
        <begin position="244"/>
        <end position="294"/>
    </location>
</feature>
<dbReference type="CDD" id="cd00118">
    <property type="entry name" value="LysM"/>
    <property type="match status" value="2"/>
</dbReference>
<evidence type="ECO:0000256" key="2">
    <source>
        <dbReference type="SAM" id="Phobius"/>
    </source>
</evidence>
<dbReference type="OrthoDB" id="8444614at2"/>
<feature type="compositionally biased region" description="Low complexity" evidence="1">
    <location>
        <begin position="352"/>
        <end position="367"/>
    </location>
</feature>
<dbReference type="Pfam" id="PF01476">
    <property type="entry name" value="LysM"/>
    <property type="match status" value="2"/>
</dbReference>
<feature type="compositionally biased region" description="Polar residues" evidence="1">
    <location>
        <begin position="157"/>
        <end position="169"/>
    </location>
</feature>
<dbReference type="InterPro" id="IPR052196">
    <property type="entry name" value="Bact_Kbp"/>
</dbReference>
<dbReference type="SMART" id="SM00257">
    <property type="entry name" value="LysM"/>
    <property type="match status" value="2"/>
</dbReference>
<dbReference type="RefSeq" id="WP_129479760.1">
    <property type="nucleotide sequence ID" value="NZ_SDWS01000018.1"/>
</dbReference>
<feature type="transmembrane region" description="Helical" evidence="2">
    <location>
        <begin position="97"/>
        <end position="119"/>
    </location>
</feature>
<evidence type="ECO:0000313" key="5">
    <source>
        <dbReference type="Proteomes" id="UP000291838"/>
    </source>
</evidence>
<dbReference type="Gene3D" id="3.10.350.10">
    <property type="entry name" value="LysM domain"/>
    <property type="match status" value="2"/>
</dbReference>
<reference evidence="4 5" key="1">
    <citation type="submission" date="2019-01" db="EMBL/GenBank/DDBJ databases">
        <title>Novel species of Nocardioides.</title>
        <authorList>
            <person name="Liu Q."/>
            <person name="Xin Y.-H."/>
        </authorList>
    </citation>
    <scope>NUCLEOTIDE SEQUENCE [LARGE SCALE GENOMIC DNA]</scope>
    <source>
        <strain evidence="4 5">HLT3-15</strain>
    </source>
</reference>
<keyword evidence="5" id="KW-1185">Reference proteome</keyword>
<evidence type="ECO:0000259" key="3">
    <source>
        <dbReference type="PROSITE" id="PS51782"/>
    </source>
</evidence>
<feature type="transmembrane region" description="Helical" evidence="2">
    <location>
        <begin position="49"/>
        <end position="76"/>
    </location>
</feature>
<dbReference type="InterPro" id="IPR018392">
    <property type="entry name" value="LysM"/>
</dbReference>
<dbReference type="EMBL" id="SDWS01000018">
    <property type="protein sequence ID" value="RYB88295.1"/>
    <property type="molecule type" value="Genomic_DNA"/>
</dbReference>
<feature type="region of interest" description="Disordered" evidence="1">
    <location>
        <begin position="124"/>
        <end position="169"/>
    </location>
</feature>
<dbReference type="PROSITE" id="PS51782">
    <property type="entry name" value="LYSM"/>
    <property type="match status" value="2"/>
</dbReference>
<comment type="caution">
    <text evidence="4">The sequence shown here is derived from an EMBL/GenBank/DDBJ whole genome shotgun (WGS) entry which is preliminary data.</text>
</comment>
<dbReference type="InterPro" id="IPR036779">
    <property type="entry name" value="LysM_dom_sf"/>
</dbReference>
<dbReference type="AlphaFoldDB" id="A0A4Q2RL84"/>
<keyword evidence="2" id="KW-1133">Transmembrane helix</keyword>
<evidence type="ECO:0000256" key="1">
    <source>
        <dbReference type="SAM" id="MobiDB-lite"/>
    </source>
</evidence>
<feature type="region of interest" description="Disordered" evidence="1">
    <location>
        <begin position="300"/>
        <end position="388"/>
    </location>
</feature>
<name>A0A4Q2RL84_9ACTN</name>
<feature type="compositionally biased region" description="Basic and acidic residues" evidence="1">
    <location>
        <begin position="303"/>
        <end position="318"/>
    </location>
</feature>
<dbReference type="PANTHER" id="PTHR34700">
    <property type="entry name" value="POTASSIUM BINDING PROTEIN KBP"/>
    <property type="match status" value="1"/>
</dbReference>
<dbReference type="SUPFAM" id="SSF54106">
    <property type="entry name" value="LysM domain"/>
    <property type="match status" value="1"/>
</dbReference>
<gene>
    <name evidence="4" type="ORF">EUA06_21855</name>
</gene>
<keyword evidence="2" id="KW-0472">Membrane</keyword>
<feature type="domain" description="LysM" evidence="3">
    <location>
        <begin position="168"/>
        <end position="224"/>
    </location>
</feature>
<protein>
    <submittedName>
        <fullName evidence="4">LysM peptidoglycan-binding domain-containing protein</fullName>
    </submittedName>
</protein>
<proteinExistence type="predicted"/>
<feature type="region of interest" description="Disordered" evidence="1">
    <location>
        <begin position="727"/>
        <end position="746"/>
    </location>
</feature>
<dbReference type="Proteomes" id="UP000291838">
    <property type="component" value="Unassembled WGS sequence"/>
</dbReference>
<sequence>MRHIKALLAGGVLAALVVGPPWALLRYIGNPWPAEGVSLSAPLTDGAIVGLLAVVVWILWAQLMACIAVEAMAALTDDRVRLEVPFALGVQQHLARRLITAVVIATVATPVAAGVATAATASGGALTTNSTTPAASSSSTHTQVAAAEQDRGRASEDTSQQQRGHGTAQVTVMRLDSLWSIAERHLGDGARWPEIAELNRGLTMNDGSTFVAADHIKPGWELRVPADGAGPDTGAVTVRPGDTGAVTVRPGDTLSEIARETTGDADNWEALYKANEDVVGGDPDLIRPGQVLVLPGAGAVNPIEDHLPKSRGRQRDDADGSSGNAIDERQGGAHRGSTDHAAGQDQPPVPSTAPSASVSPAVPQAEVEQGDPRLSEQVPAEVGESEDEGEMTALRALLASAVCLSVGSLGLLAANRRRQFRSRRIGRTIASTPDELTEVEQALVESGANAQADVEFLDRALRHVSASCKATGSPLPQLGAAVLGEEDLTLLFTHSAAREVPEGWTATEDARAWILPRETFLEEDLETQPAPYPALVSVGLDESGRTWMLDLETLGMCGIGGEPQQVADLIRFMVAELAVNDWAEGCEVLLADEFAAETIRMNPGRVRQVKRSDALARAAVLTSEMGEVEQNLNADVLTRRRDGLLLDTAHPVVVVLASRPEGEFVSDIEPRDRSRVVLVHGDEESPVVELGLDGMAFLPMWGISVKAFTIQPEQAAPMADLLTATRNLEDEPVPATQSDDGPLGKYARADGALREEYTEPRHTEGNDPTSQLPEADEIYMATAATTPEDLAAGAPSVPAEIRAEIDALDPTLDQDVADWFDEASPRPKVHLLGPVEVTSLNGGDPSAIGNLSGTVSFIAYLAVQDHGVTAERVAAAFGWKTQKTVQNRATNARSLLGTRPDGTDWLPDASMSAGARRGTSPTYELVRDFDGVLTSADLFVRLKFRAQKRGDHGCEEDLLTALSLVTGAPFEAASEHRFKWLFQAGQQRHDEILVGAIHDAAHVLATRAIAEGRTDLVRLACDAARKASPHSDIPWLDQAAATEAESGRDAAGELVREKVLDLFDEDLPLRSETIVEQREWGATG</sequence>
<keyword evidence="2" id="KW-0812">Transmembrane</keyword>
<evidence type="ECO:0000313" key="4">
    <source>
        <dbReference type="EMBL" id="RYB88295.1"/>
    </source>
</evidence>
<organism evidence="4 5">
    <name type="scientific">Nocardioides glacieisoli</name>
    <dbReference type="NCBI Taxonomy" id="1168730"/>
    <lineage>
        <taxon>Bacteria</taxon>
        <taxon>Bacillati</taxon>
        <taxon>Actinomycetota</taxon>
        <taxon>Actinomycetes</taxon>
        <taxon>Propionibacteriales</taxon>
        <taxon>Nocardioidaceae</taxon>
        <taxon>Nocardioides</taxon>
    </lineage>
</organism>